<comment type="similarity">
    <text evidence="1">Belongs to the GEM family.</text>
</comment>
<dbReference type="SMART" id="SM00568">
    <property type="entry name" value="GRAM"/>
    <property type="match status" value="1"/>
</dbReference>
<dbReference type="AlphaFoldDB" id="A0A7N0TSJ4"/>
<dbReference type="Gramene" id="Kaladp0045s0035.1.v1.1">
    <property type="protein sequence ID" value="Kaladp0045s0035.1.v1.1"/>
    <property type="gene ID" value="Kaladp0045s0035.v1.1"/>
</dbReference>
<dbReference type="EnsemblPlants" id="Kaladp0045s0035.1.v1.1">
    <property type="protein sequence ID" value="Kaladp0045s0035.1.v1.1"/>
    <property type="gene ID" value="Kaladp0045s0035.v1.1"/>
</dbReference>
<dbReference type="Pfam" id="PF02893">
    <property type="entry name" value="GRAM"/>
    <property type="match status" value="1"/>
</dbReference>
<dbReference type="Gene3D" id="2.30.29.30">
    <property type="entry name" value="Pleckstrin-homology domain (PH domain)/Phosphotyrosine-binding domain (PTB)"/>
    <property type="match status" value="1"/>
</dbReference>
<sequence>MSLSFQVCFTEHYMEQGCWSGLGVLLNTWNGTYDLTSCMSLPVPNDLAVKTSPSLADAAMGIIAKGSEIFRQTFDTIPEEKLLDSFACYLSTSAGRVMGVVYISIAKLAFCSDSPLSYKSGEQTVELLYKFGSAYCEMDLFKFLLVLYIVLKAVNPSSSRTNNAEKYVQVMSLLSPSPDDHQANG</sequence>
<dbReference type="Proteomes" id="UP000594263">
    <property type="component" value="Unplaced"/>
</dbReference>
<reference evidence="3" key="1">
    <citation type="submission" date="2021-01" db="UniProtKB">
        <authorList>
            <consortium name="EnsemblPlants"/>
        </authorList>
    </citation>
    <scope>IDENTIFICATION</scope>
</reference>
<evidence type="ECO:0000259" key="2">
    <source>
        <dbReference type="SMART" id="SM00568"/>
    </source>
</evidence>
<dbReference type="PANTHER" id="PTHR31969">
    <property type="entry name" value="GEM-LIKE PROTEIN 2"/>
    <property type="match status" value="1"/>
</dbReference>
<evidence type="ECO:0000313" key="3">
    <source>
        <dbReference type="EnsemblPlants" id="Kaladp0045s0035.1.v1.1"/>
    </source>
</evidence>
<organism evidence="3 4">
    <name type="scientific">Kalanchoe fedtschenkoi</name>
    <name type="common">Lavender scallops</name>
    <name type="synonym">South American air plant</name>
    <dbReference type="NCBI Taxonomy" id="63787"/>
    <lineage>
        <taxon>Eukaryota</taxon>
        <taxon>Viridiplantae</taxon>
        <taxon>Streptophyta</taxon>
        <taxon>Embryophyta</taxon>
        <taxon>Tracheophyta</taxon>
        <taxon>Spermatophyta</taxon>
        <taxon>Magnoliopsida</taxon>
        <taxon>eudicotyledons</taxon>
        <taxon>Gunneridae</taxon>
        <taxon>Pentapetalae</taxon>
        <taxon>Saxifragales</taxon>
        <taxon>Crassulaceae</taxon>
        <taxon>Kalanchoe</taxon>
    </lineage>
</organism>
<dbReference type="InterPro" id="IPR004182">
    <property type="entry name" value="GRAM"/>
</dbReference>
<evidence type="ECO:0000313" key="4">
    <source>
        <dbReference type="Proteomes" id="UP000594263"/>
    </source>
</evidence>
<dbReference type="InterPro" id="IPR037848">
    <property type="entry name" value="GEM-like"/>
</dbReference>
<accession>A0A7N0TSJ4</accession>
<dbReference type="InterPro" id="IPR011993">
    <property type="entry name" value="PH-like_dom_sf"/>
</dbReference>
<evidence type="ECO:0000256" key="1">
    <source>
        <dbReference type="ARBA" id="ARBA00009414"/>
    </source>
</evidence>
<protein>
    <recommendedName>
        <fullName evidence="2">GRAM domain-containing protein</fullName>
    </recommendedName>
</protein>
<proteinExistence type="inferred from homology"/>
<feature type="domain" description="GRAM" evidence="2">
    <location>
        <begin position="68"/>
        <end position="132"/>
    </location>
</feature>
<name>A0A7N0TSJ4_KALFE</name>
<keyword evidence="4" id="KW-1185">Reference proteome</keyword>